<feature type="compositionally biased region" description="Basic residues" evidence="1">
    <location>
        <begin position="42"/>
        <end position="60"/>
    </location>
</feature>
<accession>A0A1G4MBN7</accession>
<dbReference type="AlphaFoldDB" id="A0A1G4MBN7"/>
<feature type="region of interest" description="Disordered" evidence="1">
    <location>
        <begin position="13"/>
        <end position="60"/>
    </location>
</feature>
<name>A0A1G4MBN7_LACFM</name>
<evidence type="ECO:0000313" key="2">
    <source>
        <dbReference type="EMBL" id="SCW01311.1"/>
    </source>
</evidence>
<dbReference type="OrthoDB" id="4034991at2759"/>
<gene>
    <name evidence="2" type="ORF">LAFE_0D09780G</name>
</gene>
<proteinExistence type="predicted"/>
<protein>
    <submittedName>
        <fullName evidence="2">LAFE_0D09780g1_1</fullName>
    </submittedName>
</protein>
<dbReference type="Proteomes" id="UP000190831">
    <property type="component" value="Chromosome D"/>
</dbReference>
<dbReference type="OMA" id="APEYTHR"/>
<reference evidence="2 3" key="1">
    <citation type="submission" date="2016-03" db="EMBL/GenBank/DDBJ databases">
        <authorList>
            <person name="Devillers H."/>
        </authorList>
    </citation>
    <scope>NUCLEOTIDE SEQUENCE [LARGE SCALE GENOMIC DNA]</scope>
    <source>
        <strain evidence="2">CBS 6772</strain>
    </source>
</reference>
<sequence>MNRCVAELQAASETAGCERTPLAPGADASARASTNSGPGCVHKARARPGPARRPHHDVRTHRMSKLAIEKLNELFDFQHFIRGPGSDHVPASQRVAVGASAAPEYTHRKLPSGGGDDEEQGFEPLESCCSASSNVLGIPPPRSDDIHALAGPPKALDACPMRMSQEHHLLLHDLLSGDIYED</sequence>
<keyword evidence="3" id="KW-1185">Reference proteome</keyword>
<organism evidence="2 3">
    <name type="scientific">Lachancea fermentati</name>
    <name type="common">Zygosaccharomyces fermentati</name>
    <dbReference type="NCBI Taxonomy" id="4955"/>
    <lineage>
        <taxon>Eukaryota</taxon>
        <taxon>Fungi</taxon>
        <taxon>Dikarya</taxon>
        <taxon>Ascomycota</taxon>
        <taxon>Saccharomycotina</taxon>
        <taxon>Saccharomycetes</taxon>
        <taxon>Saccharomycetales</taxon>
        <taxon>Saccharomycetaceae</taxon>
        <taxon>Lachancea</taxon>
    </lineage>
</organism>
<evidence type="ECO:0000313" key="3">
    <source>
        <dbReference type="Proteomes" id="UP000190831"/>
    </source>
</evidence>
<evidence type="ECO:0000256" key="1">
    <source>
        <dbReference type="SAM" id="MobiDB-lite"/>
    </source>
</evidence>
<feature type="region of interest" description="Disordered" evidence="1">
    <location>
        <begin position="98"/>
        <end position="124"/>
    </location>
</feature>
<dbReference type="EMBL" id="LT598492">
    <property type="protein sequence ID" value="SCW01311.1"/>
    <property type="molecule type" value="Genomic_DNA"/>
</dbReference>